<dbReference type="GO" id="GO:0016052">
    <property type="term" value="P:carbohydrate catabolic process"/>
    <property type="evidence" value="ECO:0007669"/>
    <property type="project" value="InterPro"/>
</dbReference>
<dbReference type="InterPro" id="IPR013785">
    <property type="entry name" value="Aldolase_TIM"/>
</dbReference>
<dbReference type="InterPro" id="IPR031704">
    <property type="entry name" value="Glyco_hydro_36_N"/>
</dbReference>
<dbReference type="PANTHER" id="PTHR43053:SF3">
    <property type="entry name" value="ALPHA-GALACTOSIDASE C-RELATED"/>
    <property type="match status" value="1"/>
</dbReference>
<evidence type="ECO:0000256" key="3">
    <source>
        <dbReference type="ARBA" id="ARBA00022801"/>
    </source>
</evidence>
<evidence type="ECO:0000256" key="2">
    <source>
        <dbReference type="ARBA" id="ARBA00012755"/>
    </source>
</evidence>
<evidence type="ECO:0000256" key="4">
    <source>
        <dbReference type="ARBA" id="ARBA00023295"/>
    </source>
</evidence>
<dbReference type="InterPro" id="IPR031705">
    <property type="entry name" value="Glyco_hydro_36_C"/>
</dbReference>
<dbReference type="PRINTS" id="PR00743">
    <property type="entry name" value="GLHYDRLASE36"/>
</dbReference>
<dbReference type="Proteomes" id="UP000273158">
    <property type="component" value="Unassembled WGS sequence"/>
</dbReference>
<dbReference type="Pfam" id="PF16875">
    <property type="entry name" value="Glyco_hydro_36N"/>
    <property type="match status" value="1"/>
</dbReference>
<evidence type="ECO:0000259" key="6">
    <source>
        <dbReference type="Pfam" id="PF16875"/>
    </source>
</evidence>
<dbReference type="Gene3D" id="2.70.98.60">
    <property type="entry name" value="alpha-galactosidase from lactobacil brevis"/>
    <property type="match status" value="1"/>
</dbReference>
<organism evidence="7 8">
    <name type="scientific">Microbacterium telephonicum</name>
    <dbReference type="NCBI Taxonomy" id="1714841"/>
    <lineage>
        <taxon>Bacteria</taxon>
        <taxon>Bacillati</taxon>
        <taxon>Actinomycetota</taxon>
        <taxon>Actinomycetes</taxon>
        <taxon>Micrococcales</taxon>
        <taxon>Microbacteriaceae</taxon>
        <taxon>Microbacterium</taxon>
    </lineage>
</organism>
<accession>A0A498BU11</accession>
<feature type="domain" description="Glycosyl hydrolase family 36 C-terminal" evidence="5">
    <location>
        <begin position="638"/>
        <end position="721"/>
    </location>
</feature>
<reference evidence="7 8" key="1">
    <citation type="journal article" date="2015" name="Stand. Genomic Sci.">
        <title>Genomic Encyclopedia of Bacterial and Archaeal Type Strains, Phase III: the genomes of soil and plant-associated and newly described type strains.</title>
        <authorList>
            <person name="Whitman W.B."/>
            <person name="Woyke T."/>
            <person name="Klenk H.P."/>
            <person name="Zhou Y."/>
            <person name="Lilburn T.G."/>
            <person name="Beck B.J."/>
            <person name="De Vos P."/>
            <person name="Vandamme P."/>
            <person name="Eisen J.A."/>
            <person name="Garrity G."/>
            <person name="Hugenholtz P."/>
            <person name="Kyrpides N.C."/>
        </authorList>
    </citation>
    <scope>NUCLEOTIDE SEQUENCE [LARGE SCALE GENOMIC DNA]</scope>
    <source>
        <strain evidence="7 8">S2T63</strain>
    </source>
</reference>
<dbReference type="FunFam" id="3.20.20.70:FF:000118">
    <property type="entry name" value="Alpha-galactosidase"/>
    <property type="match status" value="1"/>
</dbReference>
<dbReference type="OrthoDB" id="9758822at2"/>
<dbReference type="EC" id="3.2.1.22" evidence="2"/>
<dbReference type="PANTHER" id="PTHR43053">
    <property type="entry name" value="GLYCOSIDASE FAMILY 31"/>
    <property type="match status" value="1"/>
</dbReference>
<gene>
    <name evidence="7" type="ORF">C7474_2987</name>
</gene>
<comment type="caution">
    <text evidence="7">The sequence shown here is derived from an EMBL/GenBank/DDBJ whole genome shotgun (WGS) entry which is preliminary data.</text>
</comment>
<keyword evidence="3" id="KW-0378">Hydrolase</keyword>
<dbReference type="GO" id="GO:0004557">
    <property type="term" value="F:alpha-galactosidase activity"/>
    <property type="evidence" value="ECO:0007669"/>
    <property type="project" value="UniProtKB-EC"/>
</dbReference>
<dbReference type="CDD" id="cd14791">
    <property type="entry name" value="GH36"/>
    <property type="match status" value="1"/>
</dbReference>
<dbReference type="Gene3D" id="3.20.20.70">
    <property type="entry name" value="Aldolase class I"/>
    <property type="match status" value="1"/>
</dbReference>
<evidence type="ECO:0000313" key="8">
    <source>
        <dbReference type="Proteomes" id="UP000273158"/>
    </source>
</evidence>
<dbReference type="SUPFAM" id="SSF51445">
    <property type="entry name" value="(Trans)glycosidases"/>
    <property type="match status" value="1"/>
</dbReference>
<evidence type="ECO:0000259" key="5">
    <source>
        <dbReference type="Pfam" id="PF16874"/>
    </source>
</evidence>
<dbReference type="Pfam" id="PF16874">
    <property type="entry name" value="Glyco_hydro_36C"/>
    <property type="match status" value="1"/>
</dbReference>
<feature type="domain" description="Glycosyl hydrolase family 36 N-terminal" evidence="6">
    <location>
        <begin position="26"/>
        <end position="278"/>
    </location>
</feature>
<evidence type="ECO:0000313" key="7">
    <source>
        <dbReference type="EMBL" id="RLK46449.1"/>
    </source>
</evidence>
<sequence length="737" mass="80101">MATEHRMIHLSAGGVSLVLAFDGDRLPRVVHWGADLGIVSEDELIQLDRARTVQPFGTPVDGGMAVSVLPEASAGWPGVRGVEGHRAGASPSVRFVVTATQLDDRPTPWAQGVVVSGQDVAAGLDLRLEIEQSESGLIRIRAAVTASPGTSAEISTRAVDIDVSAVYDIAGVLPVLPVPAHATELLDFTGHQLRERSPQRLPFVHGTHERTGHRGRPGFDTGYLLCAGESGFGARSGEVWAVHSAWSGNQRMLAERNYHGIALLGAGEALEPGEVRLKPGETYTSPWMYATYGNGLDAATARIHEWLRARAHHPGTPRPVIVNTWEAVTFDHSLDRLLTLADAAAEVGAERFVLDDGWFGARRGSTAGLGDWVVSPEVYPKGLWPLVDHVRERGMEFGLWVEPEMVNLDSDLARAHPEWILTAGGGRMLGAARNQQLLNLSDPGAYAHVLNQLDALLNEYPIGYLKWDHNRELGEGGLPPSGRSAARAQTEAVYRLIDALRLRHPGLEIETCASGGGRVDLEILERTDRVWGSDSTDAHERLDLQRWTNLLVPYEMLGAHISSPVAPTSGRALPLDFRCAIALFGHMGIEWDLTEASSSERARLAEWVAYYKRRRRLLHSGTVVHADVPDPSYRLHGVVDEEQNEALYAWVCTASSTVWPPPPVALPGIDPDRHYRVALDGPITAVDGIATHWGAPLEWLMSGGVELPGRMLTSAGIALPELFADRAVIIRAIAIDY</sequence>
<proteinExistence type="predicted"/>
<dbReference type="InterPro" id="IPR002252">
    <property type="entry name" value="Glyco_hydro_36"/>
</dbReference>
<dbReference type="InterPro" id="IPR038417">
    <property type="entry name" value="Alpga-gal_N_sf"/>
</dbReference>
<keyword evidence="4" id="KW-0326">Glycosidase</keyword>
<dbReference type="InterPro" id="IPR050985">
    <property type="entry name" value="Alpha-glycosidase_related"/>
</dbReference>
<dbReference type="InterPro" id="IPR017853">
    <property type="entry name" value="GH"/>
</dbReference>
<protein>
    <recommendedName>
        <fullName evidence="2">alpha-galactosidase</fullName>
        <ecNumber evidence="2">3.2.1.22</ecNumber>
    </recommendedName>
</protein>
<dbReference type="AlphaFoldDB" id="A0A498BU11"/>
<comment type="catalytic activity">
    <reaction evidence="1">
        <text>Hydrolysis of terminal, non-reducing alpha-D-galactose residues in alpha-D-galactosides, including galactose oligosaccharides, galactomannans and galactolipids.</text>
        <dbReference type="EC" id="3.2.1.22"/>
    </reaction>
</comment>
<dbReference type="Pfam" id="PF02065">
    <property type="entry name" value="Melibiase"/>
    <property type="match status" value="1"/>
</dbReference>
<keyword evidence="8" id="KW-1185">Reference proteome</keyword>
<dbReference type="EMBL" id="RCDB01000005">
    <property type="protein sequence ID" value="RLK46449.1"/>
    <property type="molecule type" value="Genomic_DNA"/>
</dbReference>
<name>A0A498BU11_9MICO</name>
<evidence type="ECO:0000256" key="1">
    <source>
        <dbReference type="ARBA" id="ARBA00001255"/>
    </source>
</evidence>